<comment type="caution">
    <text evidence="1">The sequence shown here is derived from an EMBL/GenBank/DDBJ whole genome shotgun (WGS) entry which is preliminary data.</text>
</comment>
<accession>A0A8J4H491</accession>
<sequence>MNAMDYFRIPARSFNSLEYDDSRNQVTKRSMDKDKLRDEIRWYLHVPDSLQRYLPQIIDFGLEDELYLTMAWVRLPTVHQLYMDKPDDWRLMEAILGRLQDALACMSLPAAPPAITREQLTEIYVNKTMRRLVRLHQQQEWVRHIYARGSVVLNGSTYPCPIRYLEENPQVPAILLERPVPRIVHGDLCFPNMFFDERQEQLILIDPRGAFGVPGIYGDGRYDLAKVRHSLSGYDCIIANRFQADASAHGLTVALAVQRKQAAWREAWDDICGPSLEEIRMAEALLFLSMASLHADHPRRQVAMYGLGTKLLFDIVGE</sequence>
<evidence type="ECO:0008006" key="3">
    <source>
        <dbReference type="Google" id="ProtNLM"/>
    </source>
</evidence>
<organism evidence="1 2">
    <name type="scientific">Xylanibacillus composti</name>
    <dbReference type="NCBI Taxonomy" id="1572762"/>
    <lineage>
        <taxon>Bacteria</taxon>
        <taxon>Bacillati</taxon>
        <taxon>Bacillota</taxon>
        <taxon>Bacilli</taxon>
        <taxon>Bacillales</taxon>
        <taxon>Paenibacillaceae</taxon>
        <taxon>Xylanibacillus</taxon>
    </lineage>
</organism>
<dbReference type="InterPro" id="IPR011009">
    <property type="entry name" value="Kinase-like_dom_sf"/>
</dbReference>
<dbReference type="AlphaFoldDB" id="A0A8J4H491"/>
<protein>
    <recommendedName>
        <fullName evidence="3">Aminoglycoside phosphotransferase domain-containing protein</fullName>
    </recommendedName>
</protein>
<keyword evidence="2" id="KW-1185">Reference proteome</keyword>
<dbReference type="Proteomes" id="UP000677918">
    <property type="component" value="Unassembled WGS sequence"/>
</dbReference>
<evidence type="ECO:0000313" key="2">
    <source>
        <dbReference type="Proteomes" id="UP000677918"/>
    </source>
</evidence>
<dbReference type="EMBL" id="BOVK01000027">
    <property type="protein sequence ID" value="GIQ69355.1"/>
    <property type="molecule type" value="Genomic_DNA"/>
</dbReference>
<reference evidence="1" key="1">
    <citation type="submission" date="2021-04" db="EMBL/GenBank/DDBJ databases">
        <title>Draft genome sequence of Xylanibacillus composti strain K13.</title>
        <authorList>
            <person name="Uke A."/>
            <person name="Chhe C."/>
            <person name="Baramee S."/>
            <person name="Kosugi A."/>
        </authorList>
    </citation>
    <scope>NUCLEOTIDE SEQUENCE</scope>
    <source>
        <strain evidence="1">K13</strain>
    </source>
</reference>
<dbReference type="SUPFAM" id="SSF56112">
    <property type="entry name" value="Protein kinase-like (PK-like)"/>
    <property type="match status" value="1"/>
</dbReference>
<evidence type="ECO:0000313" key="1">
    <source>
        <dbReference type="EMBL" id="GIQ69355.1"/>
    </source>
</evidence>
<name>A0A8J4H491_9BACL</name>
<gene>
    <name evidence="1" type="ORF">XYCOK13_21790</name>
</gene>
<proteinExistence type="predicted"/>